<protein>
    <recommendedName>
        <fullName evidence="6">Pyridoxal kinase</fullName>
        <ecNumber evidence="5">2.7.1.35</ecNumber>
    </recommendedName>
    <alternativeName>
        <fullName evidence="11">Pyridoxine kinase</fullName>
    </alternativeName>
</protein>
<dbReference type="GO" id="GO:0009443">
    <property type="term" value="P:pyridoxal 5'-phosphate salvage"/>
    <property type="evidence" value="ECO:0007669"/>
    <property type="project" value="InterPro"/>
</dbReference>
<evidence type="ECO:0000256" key="1">
    <source>
        <dbReference type="ARBA" id="ARBA00004750"/>
    </source>
</evidence>
<evidence type="ECO:0000256" key="5">
    <source>
        <dbReference type="ARBA" id="ARBA00012104"/>
    </source>
</evidence>
<dbReference type="NCBIfam" id="TIGR00687">
    <property type="entry name" value="pyridox_kin"/>
    <property type="match status" value="1"/>
</dbReference>
<comment type="catalytic activity">
    <reaction evidence="14">
        <text>pyridoxine + ATP = pyridoxine 5'-phosphate + ADP + H(+)</text>
        <dbReference type="Rhea" id="RHEA:25108"/>
        <dbReference type="ChEBI" id="CHEBI:15378"/>
        <dbReference type="ChEBI" id="CHEBI:16709"/>
        <dbReference type="ChEBI" id="CHEBI:30616"/>
        <dbReference type="ChEBI" id="CHEBI:58589"/>
        <dbReference type="ChEBI" id="CHEBI:456216"/>
        <dbReference type="EC" id="2.7.1.35"/>
    </reaction>
    <physiologicalReaction direction="left-to-right" evidence="14">
        <dbReference type="Rhea" id="RHEA:25109"/>
    </physiologicalReaction>
</comment>
<evidence type="ECO:0000256" key="4">
    <source>
        <dbReference type="ARBA" id="ARBA00008805"/>
    </source>
</evidence>
<evidence type="ECO:0000256" key="12">
    <source>
        <dbReference type="ARBA" id="ARBA00047310"/>
    </source>
</evidence>
<dbReference type="Pfam" id="PF08543">
    <property type="entry name" value="Phos_pyr_kin"/>
    <property type="match status" value="1"/>
</dbReference>
<dbReference type="InterPro" id="IPR029056">
    <property type="entry name" value="Ribokinase-like"/>
</dbReference>
<gene>
    <name evidence="16" type="ORF">CINCED_3A007696</name>
</gene>
<dbReference type="InterPro" id="IPR013749">
    <property type="entry name" value="PM/HMP-P_kinase-1"/>
</dbReference>
<dbReference type="Gene3D" id="3.40.1190.20">
    <property type="match status" value="1"/>
</dbReference>
<reference evidence="16 17" key="1">
    <citation type="submission" date="2019-08" db="EMBL/GenBank/DDBJ databases">
        <authorList>
            <person name="Alioto T."/>
            <person name="Alioto T."/>
            <person name="Gomez Garrido J."/>
        </authorList>
    </citation>
    <scope>NUCLEOTIDE SEQUENCE [LARGE SCALE GENOMIC DNA]</scope>
</reference>
<dbReference type="PANTHER" id="PTHR10534">
    <property type="entry name" value="PYRIDOXAL KINASE"/>
    <property type="match status" value="1"/>
</dbReference>
<keyword evidence="8" id="KW-0547">Nucleotide-binding</keyword>
<evidence type="ECO:0000256" key="7">
    <source>
        <dbReference type="ARBA" id="ARBA00022679"/>
    </source>
</evidence>
<name>A0A5E4NF54_9HEMI</name>
<keyword evidence="17" id="KW-1185">Reference proteome</keyword>
<evidence type="ECO:0000256" key="2">
    <source>
        <dbReference type="ARBA" id="ARBA00004835"/>
    </source>
</evidence>
<dbReference type="OrthoDB" id="2104723at2759"/>
<dbReference type="GO" id="GO:0008478">
    <property type="term" value="F:pyridoxal kinase activity"/>
    <property type="evidence" value="ECO:0007669"/>
    <property type="project" value="UniProtKB-EC"/>
</dbReference>
<organism evidence="16 17">
    <name type="scientific">Cinara cedri</name>
    <dbReference type="NCBI Taxonomy" id="506608"/>
    <lineage>
        <taxon>Eukaryota</taxon>
        <taxon>Metazoa</taxon>
        <taxon>Ecdysozoa</taxon>
        <taxon>Arthropoda</taxon>
        <taxon>Hexapoda</taxon>
        <taxon>Insecta</taxon>
        <taxon>Pterygota</taxon>
        <taxon>Neoptera</taxon>
        <taxon>Paraneoptera</taxon>
        <taxon>Hemiptera</taxon>
        <taxon>Sternorrhyncha</taxon>
        <taxon>Aphidomorpha</taxon>
        <taxon>Aphidoidea</taxon>
        <taxon>Aphididae</taxon>
        <taxon>Lachninae</taxon>
        <taxon>Cinara</taxon>
    </lineage>
</organism>
<dbReference type="EC" id="2.7.1.35" evidence="5"/>
<evidence type="ECO:0000256" key="13">
    <source>
        <dbReference type="ARBA" id="ARBA00047377"/>
    </source>
</evidence>
<dbReference type="EMBL" id="CABPRJ010002370">
    <property type="protein sequence ID" value="VVC43541.1"/>
    <property type="molecule type" value="Genomic_DNA"/>
</dbReference>
<dbReference type="UniPathway" id="UPA01068">
    <property type="reaction ID" value="UER00298"/>
</dbReference>
<keyword evidence="7" id="KW-0808">Transferase</keyword>
<comment type="similarity">
    <text evidence="4">Belongs to the pyridoxine kinase family.</text>
</comment>
<evidence type="ECO:0000259" key="15">
    <source>
        <dbReference type="Pfam" id="PF08543"/>
    </source>
</evidence>
<accession>A0A5E4NF54</accession>
<evidence type="ECO:0000313" key="16">
    <source>
        <dbReference type="EMBL" id="VVC43541.1"/>
    </source>
</evidence>
<dbReference type="Proteomes" id="UP000325440">
    <property type="component" value="Unassembled WGS sequence"/>
</dbReference>
<comment type="catalytic activity">
    <reaction evidence="12">
        <text>pyridoxamine + ATP = pyridoxamine 5'-phosphate + ADP + H(+)</text>
        <dbReference type="Rhea" id="RHEA:25104"/>
        <dbReference type="ChEBI" id="CHEBI:15378"/>
        <dbReference type="ChEBI" id="CHEBI:30616"/>
        <dbReference type="ChEBI" id="CHEBI:57761"/>
        <dbReference type="ChEBI" id="CHEBI:58451"/>
        <dbReference type="ChEBI" id="CHEBI:456216"/>
        <dbReference type="EC" id="2.7.1.35"/>
    </reaction>
    <physiologicalReaction direction="left-to-right" evidence="12">
        <dbReference type="Rhea" id="RHEA:25105"/>
    </physiologicalReaction>
</comment>
<keyword evidence="9 16" id="KW-0418">Kinase</keyword>
<evidence type="ECO:0000256" key="6">
    <source>
        <dbReference type="ARBA" id="ARBA00018134"/>
    </source>
</evidence>
<comment type="pathway">
    <text evidence="3">Cofactor metabolism; pyridoxal 5'-phosphate salvage; pyridoxal 5'-phosphate from pyridoxal: step 1/1.</text>
</comment>
<evidence type="ECO:0000256" key="9">
    <source>
        <dbReference type="ARBA" id="ARBA00022777"/>
    </source>
</evidence>
<feature type="domain" description="Pyridoxamine kinase/Phosphomethylpyrimidine kinase" evidence="15">
    <location>
        <begin position="97"/>
        <end position="263"/>
    </location>
</feature>
<comment type="pathway">
    <text evidence="2">Cofactor metabolism; pyridoxal 5'-phosphate salvage; pyridoxine 5'-phosphate from pyridoxine: step 1/1.</text>
</comment>
<evidence type="ECO:0000256" key="10">
    <source>
        <dbReference type="ARBA" id="ARBA00022840"/>
    </source>
</evidence>
<dbReference type="GO" id="GO:0005829">
    <property type="term" value="C:cytosol"/>
    <property type="evidence" value="ECO:0007669"/>
    <property type="project" value="TreeGrafter"/>
</dbReference>
<dbReference type="AlphaFoldDB" id="A0A5E4NF54"/>
<keyword evidence="10" id="KW-0067">ATP-binding</keyword>
<dbReference type="SUPFAM" id="SSF53613">
    <property type="entry name" value="Ribokinase-like"/>
    <property type="match status" value="1"/>
</dbReference>
<dbReference type="CDD" id="cd01173">
    <property type="entry name" value="pyridoxal_pyridoxamine_kinase"/>
    <property type="match status" value="1"/>
</dbReference>
<dbReference type="InterPro" id="IPR004625">
    <property type="entry name" value="PyrdxlKinase"/>
</dbReference>
<dbReference type="PANTHER" id="PTHR10534:SF2">
    <property type="entry name" value="PYRIDOXAL KINASE"/>
    <property type="match status" value="1"/>
</dbReference>
<evidence type="ECO:0000313" key="17">
    <source>
        <dbReference type="Proteomes" id="UP000325440"/>
    </source>
</evidence>
<comment type="pathway">
    <text evidence="1">Cofactor metabolism; pyridoxal 5'-phosphate salvage; pyridoxamine 5'-phosphate from pyridoxamine: step 1/1.</text>
</comment>
<proteinExistence type="inferred from homology"/>
<evidence type="ECO:0000256" key="14">
    <source>
        <dbReference type="ARBA" id="ARBA00048524"/>
    </source>
</evidence>
<evidence type="ECO:0000256" key="8">
    <source>
        <dbReference type="ARBA" id="ARBA00022741"/>
    </source>
</evidence>
<evidence type="ECO:0000256" key="3">
    <source>
        <dbReference type="ARBA" id="ARBA00005210"/>
    </source>
</evidence>
<dbReference type="GO" id="GO:0005524">
    <property type="term" value="F:ATP binding"/>
    <property type="evidence" value="ECO:0007669"/>
    <property type="project" value="UniProtKB-KW"/>
</dbReference>
<evidence type="ECO:0000256" key="11">
    <source>
        <dbReference type="ARBA" id="ARBA00032808"/>
    </source>
</evidence>
<comment type="catalytic activity">
    <reaction evidence="13">
        <text>pyridoxal + ATP = pyridoxal 5'-phosphate + ADP + H(+)</text>
        <dbReference type="Rhea" id="RHEA:10224"/>
        <dbReference type="ChEBI" id="CHEBI:15378"/>
        <dbReference type="ChEBI" id="CHEBI:17310"/>
        <dbReference type="ChEBI" id="CHEBI:30616"/>
        <dbReference type="ChEBI" id="CHEBI:456216"/>
        <dbReference type="ChEBI" id="CHEBI:597326"/>
        <dbReference type="EC" id="2.7.1.35"/>
    </reaction>
    <physiologicalReaction direction="left-to-right" evidence="13">
        <dbReference type="Rhea" id="RHEA:10225"/>
    </physiologicalReaction>
</comment>
<sequence length="299" mass="33893">MEPIKKVLSIQSHVVSGYVGNKCAVFPLQVMGFEVDAINSVQLSNHTGYKTVYGQILNEKDLSELMTGLIENELHHYSHLLTGYIRCPQFLKKIVEVYKILKEKNPDLLFICDPVMGDNKKMYVPEEILEVYKNEIIHLTDILTPNEYELELLTGKTIINLNDIHEAMEILYAQGCKTVVVSSSSISPNSEIKCVGRNGSCKEYIEIDIPLIKQSFTGTGDFFTVLILIWMNLTKNNLKESMEKTIATIQSVLKRTLEYQNENNSKDSVCGRELKLIQSLGDIQNPKVIHCGTINKIEY</sequence>